<dbReference type="Gene3D" id="1.10.510.10">
    <property type="entry name" value="Transferase(Phosphotransferase) domain 1"/>
    <property type="match status" value="1"/>
</dbReference>
<keyword evidence="10" id="KW-1185">Reference proteome</keyword>
<dbReference type="InterPro" id="IPR036396">
    <property type="entry name" value="Cyt_P450_sf"/>
</dbReference>
<dbReference type="GO" id="GO:0005634">
    <property type="term" value="C:nucleus"/>
    <property type="evidence" value="ECO:0007669"/>
    <property type="project" value="TreeGrafter"/>
</dbReference>
<accession>A0A7R9KIX4</accession>
<name>A0A7R9KIX4_9ACAR</name>
<dbReference type="EMBL" id="OC856678">
    <property type="protein sequence ID" value="CAD7624113.1"/>
    <property type="molecule type" value="Genomic_DNA"/>
</dbReference>
<evidence type="ECO:0000256" key="5">
    <source>
        <dbReference type="ARBA" id="ARBA00022840"/>
    </source>
</evidence>
<dbReference type="SUPFAM" id="SSF48264">
    <property type="entry name" value="Cytochrome P450"/>
    <property type="match status" value="1"/>
</dbReference>
<evidence type="ECO:0000256" key="3">
    <source>
        <dbReference type="ARBA" id="ARBA00022741"/>
    </source>
</evidence>
<organism evidence="9">
    <name type="scientific">Medioppia subpectinata</name>
    <dbReference type="NCBI Taxonomy" id="1979941"/>
    <lineage>
        <taxon>Eukaryota</taxon>
        <taxon>Metazoa</taxon>
        <taxon>Ecdysozoa</taxon>
        <taxon>Arthropoda</taxon>
        <taxon>Chelicerata</taxon>
        <taxon>Arachnida</taxon>
        <taxon>Acari</taxon>
        <taxon>Acariformes</taxon>
        <taxon>Sarcoptiformes</taxon>
        <taxon>Oribatida</taxon>
        <taxon>Brachypylina</taxon>
        <taxon>Oppioidea</taxon>
        <taxon>Oppiidae</taxon>
        <taxon>Medioppia</taxon>
    </lineage>
</organism>
<dbReference type="SMART" id="SM00220">
    <property type="entry name" value="S_TKc"/>
    <property type="match status" value="1"/>
</dbReference>
<feature type="domain" description="Protein kinase" evidence="8">
    <location>
        <begin position="196"/>
        <end position="464"/>
    </location>
</feature>
<dbReference type="InterPro" id="IPR000719">
    <property type="entry name" value="Prot_kinase_dom"/>
</dbReference>
<dbReference type="GO" id="GO:0005506">
    <property type="term" value="F:iron ion binding"/>
    <property type="evidence" value="ECO:0007669"/>
    <property type="project" value="InterPro"/>
</dbReference>
<dbReference type="Proteomes" id="UP000759131">
    <property type="component" value="Unassembled WGS sequence"/>
</dbReference>
<dbReference type="InterPro" id="IPR001128">
    <property type="entry name" value="Cyt_P450"/>
</dbReference>
<dbReference type="GO" id="GO:0005524">
    <property type="term" value="F:ATP binding"/>
    <property type="evidence" value="ECO:0007669"/>
    <property type="project" value="UniProtKB-KW"/>
</dbReference>
<evidence type="ECO:0000256" key="6">
    <source>
        <dbReference type="ARBA" id="ARBA00023033"/>
    </source>
</evidence>
<dbReference type="PROSITE" id="PS00108">
    <property type="entry name" value="PROTEIN_KINASE_ST"/>
    <property type="match status" value="1"/>
</dbReference>
<keyword evidence="5" id="KW-0067">ATP-binding</keyword>
<comment type="similarity">
    <text evidence="7">Belongs to the protein kinase superfamily. Ser/Thr protein kinase family. GCN2 subfamily.</text>
</comment>
<evidence type="ECO:0000256" key="4">
    <source>
        <dbReference type="ARBA" id="ARBA00022777"/>
    </source>
</evidence>
<dbReference type="GO" id="GO:0016705">
    <property type="term" value="F:oxidoreductase activity, acting on paired donors, with incorporation or reduction of molecular oxygen"/>
    <property type="evidence" value="ECO:0007669"/>
    <property type="project" value="InterPro"/>
</dbReference>
<evidence type="ECO:0000256" key="2">
    <source>
        <dbReference type="ARBA" id="ARBA00022679"/>
    </source>
</evidence>
<dbReference type="InterPro" id="IPR011009">
    <property type="entry name" value="Kinase-like_dom_sf"/>
</dbReference>
<dbReference type="PROSITE" id="PS50011">
    <property type="entry name" value="PROTEIN_KINASE_DOM"/>
    <property type="match status" value="1"/>
</dbReference>
<dbReference type="Pfam" id="PF00067">
    <property type="entry name" value="p450"/>
    <property type="match status" value="1"/>
</dbReference>
<reference evidence="9" key="1">
    <citation type="submission" date="2020-11" db="EMBL/GenBank/DDBJ databases">
        <authorList>
            <person name="Tran Van P."/>
        </authorList>
    </citation>
    <scope>NUCLEOTIDE SEQUENCE</scope>
</reference>
<dbReference type="Pfam" id="PF00069">
    <property type="entry name" value="Pkinase"/>
    <property type="match status" value="1"/>
</dbReference>
<keyword evidence="3" id="KW-0547">Nucleotide-binding</keyword>
<evidence type="ECO:0000256" key="7">
    <source>
        <dbReference type="ARBA" id="ARBA00037982"/>
    </source>
</evidence>
<proteinExistence type="inferred from homology"/>
<dbReference type="GO" id="GO:0004672">
    <property type="term" value="F:protein kinase activity"/>
    <property type="evidence" value="ECO:0007669"/>
    <property type="project" value="InterPro"/>
</dbReference>
<protein>
    <recommendedName>
        <fullName evidence="8">Protein kinase domain-containing protein</fullName>
    </recommendedName>
</protein>
<keyword evidence="6" id="KW-0503">Monooxygenase</keyword>
<comment type="similarity">
    <text evidence="1">Belongs to the cytochrome P450 family.</text>
</comment>
<dbReference type="GO" id="GO:0005737">
    <property type="term" value="C:cytoplasm"/>
    <property type="evidence" value="ECO:0007669"/>
    <property type="project" value="TreeGrafter"/>
</dbReference>
<gene>
    <name evidence="9" type="ORF">OSB1V03_LOCUS4559</name>
</gene>
<dbReference type="InterPro" id="IPR008271">
    <property type="entry name" value="Ser/Thr_kinase_AS"/>
</dbReference>
<evidence type="ECO:0000313" key="10">
    <source>
        <dbReference type="Proteomes" id="UP000759131"/>
    </source>
</evidence>
<keyword evidence="6" id="KW-0560">Oxidoreductase</keyword>
<dbReference type="GO" id="GO:0004497">
    <property type="term" value="F:monooxygenase activity"/>
    <property type="evidence" value="ECO:0007669"/>
    <property type="project" value="UniProtKB-KW"/>
</dbReference>
<dbReference type="EMBL" id="CAJPIZ010002103">
    <property type="protein sequence ID" value="CAG2104543.1"/>
    <property type="molecule type" value="Genomic_DNA"/>
</dbReference>
<evidence type="ECO:0000256" key="1">
    <source>
        <dbReference type="ARBA" id="ARBA00010617"/>
    </source>
</evidence>
<dbReference type="Gene3D" id="1.10.630.10">
    <property type="entry name" value="Cytochrome P450"/>
    <property type="match status" value="1"/>
</dbReference>
<dbReference type="AlphaFoldDB" id="A0A7R9KIX4"/>
<keyword evidence="4" id="KW-0418">Kinase</keyword>
<sequence length="662" mass="75624">MLRPKPIIIFGNLWELLFVPKHELEVRRLKQYGNKPVLQVADPTLVHRILVTDFRLFNNKTRIPKVGHPVIARTLFQVTGKQWRRVRAAVRPVFTATRMRKQHAIIDACVVRQLFGAFDECARAGTPCDVKRTFACFTLSAIACAGFSARVDPYNDPRHPFSRNSWRLFAVPGWKLLAMQFLPRWSLKLLGLNSFFHETDLQGICQTVRAIMAAKATLSGGGDDMLDVLMAAKTDTQINDTFTDDFSEEKKQKVITEVKILSKMNSDFVVKYYNSWSEGKHVFIHMEYCCQTLATVIKDKAIVFGRQSSEAMNLYEYFISCEILRELLQCLQYIHDLNPPVIHRDLKPANVLIVNNTNNNRFIKLCDFGVAVEHNMVSMSHTSSVGTSQYMAPEVFQSRYTTKVDIYSLAVISFHFDNPLETYSLTTFSANFKKLHEMIAQMFQSIADNRPTSGRVLQDYNYWLVDKQTIPANTEEFNALLYIQCISFSAFDAQIHCDECFKYGMLSDDRRHTCVPIGDKPVAQHNPSQRQLSLHLCERLGDANPGAGAERHIRIGKRSGMNRWASGKKVSEWCIAYMVADPWAPPNPCRPTGSPRRARGSASAATRGLLHYCVQIWQRRQRVKAQLRALPRAAHRRHDLLVEPLLGVRRERQLVGAKRQQV</sequence>
<dbReference type="SUPFAM" id="SSF56112">
    <property type="entry name" value="Protein kinase-like (PK-like)"/>
    <property type="match status" value="1"/>
</dbReference>
<keyword evidence="2" id="KW-0808">Transferase</keyword>
<dbReference type="PANTHER" id="PTHR11042">
    <property type="entry name" value="EUKARYOTIC TRANSLATION INITIATION FACTOR 2-ALPHA KINASE EIF2-ALPHA KINASE -RELATED"/>
    <property type="match status" value="1"/>
</dbReference>
<evidence type="ECO:0000259" key="8">
    <source>
        <dbReference type="PROSITE" id="PS50011"/>
    </source>
</evidence>
<dbReference type="InterPro" id="IPR050339">
    <property type="entry name" value="CC_SR_Kinase"/>
</dbReference>
<evidence type="ECO:0000313" key="9">
    <source>
        <dbReference type="EMBL" id="CAD7624113.1"/>
    </source>
</evidence>
<dbReference type="GO" id="GO:0020037">
    <property type="term" value="F:heme binding"/>
    <property type="evidence" value="ECO:0007669"/>
    <property type="project" value="InterPro"/>
</dbReference>